<accession>A0A3N0WZK8</accession>
<evidence type="ECO:0000256" key="1">
    <source>
        <dbReference type="ARBA" id="ARBA00023125"/>
    </source>
</evidence>
<comment type="caution">
    <text evidence="4">The sequence shown here is derived from an EMBL/GenBank/DDBJ whole genome shotgun (WGS) entry which is preliminary data.</text>
</comment>
<dbReference type="Proteomes" id="UP000270224">
    <property type="component" value="Unassembled WGS sequence"/>
</dbReference>
<evidence type="ECO:0000256" key="2">
    <source>
        <dbReference type="PROSITE-ProRule" id="PRU00335"/>
    </source>
</evidence>
<dbReference type="InterPro" id="IPR001647">
    <property type="entry name" value="HTH_TetR"/>
</dbReference>
<reference evidence="5" key="2">
    <citation type="submission" date="2018-11" db="EMBL/GenBank/DDBJ databases">
        <title>Proposal to divide the Flavobacteriaceae and reorganize its genera based on Amino Acid Identity values calculated from whole genome sequences.</title>
        <authorList>
            <person name="Nicholson A.C."/>
            <person name="Gulvik C.A."/>
            <person name="Whitney A.M."/>
            <person name="Humrighouse B.W."/>
            <person name="Bell M."/>
            <person name="Holmens B."/>
            <person name="Steigerwalt A."/>
            <person name="Villarma A."/>
            <person name="Sheth M."/>
            <person name="Batra D."/>
            <person name="Pryor J."/>
            <person name="Bernardet J.-F."/>
            <person name="Hugo C."/>
            <person name="Kampfer P."/>
            <person name="Newman J."/>
            <person name="Mcquiston J.R."/>
        </authorList>
    </citation>
    <scope>NUCLEOTIDE SEQUENCE [LARGE SCALE GENOMIC DNA]</scope>
    <source>
        <strain evidence="5">H3056</strain>
    </source>
</reference>
<dbReference type="InterPro" id="IPR036271">
    <property type="entry name" value="Tet_transcr_reg_TetR-rel_C_sf"/>
</dbReference>
<dbReference type="Pfam" id="PF00440">
    <property type="entry name" value="TetR_N"/>
    <property type="match status" value="1"/>
</dbReference>
<evidence type="ECO:0000259" key="3">
    <source>
        <dbReference type="PROSITE" id="PS50977"/>
    </source>
</evidence>
<protein>
    <submittedName>
        <fullName evidence="4">TetR/AcrR family transcriptional regulator</fullName>
    </submittedName>
</protein>
<evidence type="ECO:0000313" key="5">
    <source>
        <dbReference type="Proteomes" id="UP000270224"/>
    </source>
</evidence>
<dbReference type="InterPro" id="IPR050624">
    <property type="entry name" value="HTH-type_Tx_Regulator"/>
</dbReference>
<dbReference type="PROSITE" id="PS50977">
    <property type="entry name" value="HTH_TETR_2"/>
    <property type="match status" value="1"/>
</dbReference>
<dbReference type="RefSeq" id="WP_123264622.1">
    <property type="nucleotide sequence ID" value="NZ_RJUG01000001.1"/>
</dbReference>
<dbReference type="InterPro" id="IPR009057">
    <property type="entry name" value="Homeodomain-like_sf"/>
</dbReference>
<dbReference type="GO" id="GO:0003677">
    <property type="term" value="F:DNA binding"/>
    <property type="evidence" value="ECO:0007669"/>
    <property type="project" value="UniProtKB-UniRule"/>
</dbReference>
<dbReference type="SUPFAM" id="SSF46689">
    <property type="entry name" value="Homeodomain-like"/>
    <property type="match status" value="1"/>
</dbReference>
<dbReference type="PANTHER" id="PTHR43479:SF11">
    <property type="entry name" value="ACREF_ENVCD OPERON REPRESSOR-RELATED"/>
    <property type="match status" value="1"/>
</dbReference>
<organism evidence="4 5">
    <name type="scientific">Kaistella daneshvariae</name>
    <dbReference type="NCBI Taxonomy" id="2487074"/>
    <lineage>
        <taxon>Bacteria</taxon>
        <taxon>Pseudomonadati</taxon>
        <taxon>Bacteroidota</taxon>
        <taxon>Flavobacteriia</taxon>
        <taxon>Flavobacteriales</taxon>
        <taxon>Weeksellaceae</taxon>
        <taxon>Chryseobacterium group</taxon>
        <taxon>Kaistella</taxon>
    </lineage>
</organism>
<dbReference type="PANTHER" id="PTHR43479">
    <property type="entry name" value="ACREF/ENVCD OPERON REPRESSOR-RELATED"/>
    <property type="match status" value="1"/>
</dbReference>
<sequence>MISKEENLLKSAEILFAEKGFSGTSTREIAKKANANISMISYYFGSKEKLYEKIFEFRINESFTFSRDVLANADLNEWEKMVIVIDRYADRVRRLKPFYQILQREQLTNRNPVIFNFLMKTKLGLLEIYSELIEKGRERKIFTKNPRLEFIHATISGTIFNALNTLPAYQEFFGGDENYEIQYFDELKIHIKTILKHLLGYDENE</sequence>
<gene>
    <name evidence="4" type="ORF">EGI11_01115</name>
</gene>
<dbReference type="AlphaFoldDB" id="A0A3N0WZK8"/>
<dbReference type="Gene3D" id="1.10.357.10">
    <property type="entry name" value="Tetracycline Repressor, domain 2"/>
    <property type="match status" value="1"/>
</dbReference>
<reference evidence="5" key="1">
    <citation type="submission" date="2018-11" db="EMBL/GenBank/DDBJ databases">
        <title>Proposal to divide the Flavobacteriaceae and reorganize its genera based on Amino Acid Identity values calculated from whole genome sequences.</title>
        <authorList>
            <person name="Nicholson A.C."/>
            <person name="Gulvik C.A."/>
            <person name="Whitney A.M."/>
            <person name="Humrighouse B.W."/>
            <person name="Bell M."/>
            <person name="Holmes B."/>
            <person name="Steigerwalt A."/>
            <person name="Villarma A."/>
            <person name="Sheth M."/>
            <person name="Batra D."/>
            <person name="Pryor J."/>
            <person name="Bernardet J.-F."/>
            <person name="Hugo C."/>
            <person name="Kampfer P."/>
            <person name="Newman J."/>
            <person name="Mcquiston J.R."/>
        </authorList>
    </citation>
    <scope>NUCLEOTIDE SEQUENCE [LARGE SCALE GENOMIC DNA]</scope>
    <source>
        <strain evidence="5">H3056</strain>
    </source>
</reference>
<dbReference type="SUPFAM" id="SSF48498">
    <property type="entry name" value="Tetracyclin repressor-like, C-terminal domain"/>
    <property type="match status" value="1"/>
</dbReference>
<dbReference type="OrthoDB" id="9789566at2"/>
<feature type="domain" description="HTH tetR-type" evidence="3">
    <location>
        <begin position="2"/>
        <end position="62"/>
    </location>
</feature>
<keyword evidence="1 2" id="KW-0238">DNA-binding</keyword>
<feature type="DNA-binding region" description="H-T-H motif" evidence="2">
    <location>
        <begin position="25"/>
        <end position="44"/>
    </location>
</feature>
<evidence type="ECO:0000313" key="4">
    <source>
        <dbReference type="EMBL" id="ROI10530.1"/>
    </source>
</evidence>
<dbReference type="PRINTS" id="PR00455">
    <property type="entry name" value="HTHTETR"/>
</dbReference>
<proteinExistence type="predicted"/>
<dbReference type="EMBL" id="RJUG01000001">
    <property type="protein sequence ID" value="ROI10530.1"/>
    <property type="molecule type" value="Genomic_DNA"/>
</dbReference>
<name>A0A3N0WZK8_9FLAO</name>